<evidence type="ECO:0000313" key="4">
    <source>
        <dbReference type="Proteomes" id="UP001231189"/>
    </source>
</evidence>
<gene>
    <name evidence="3" type="ORF">QYE76_054722</name>
</gene>
<feature type="compositionally biased region" description="Low complexity" evidence="1">
    <location>
        <begin position="610"/>
        <end position="619"/>
    </location>
</feature>
<evidence type="ECO:0000256" key="1">
    <source>
        <dbReference type="SAM" id="MobiDB-lite"/>
    </source>
</evidence>
<feature type="domain" description="DUF8039" evidence="2">
    <location>
        <begin position="638"/>
        <end position="730"/>
    </location>
</feature>
<feature type="compositionally biased region" description="Pro residues" evidence="1">
    <location>
        <begin position="125"/>
        <end position="134"/>
    </location>
</feature>
<feature type="region of interest" description="Disordered" evidence="1">
    <location>
        <begin position="593"/>
        <end position="639"/>
    </location>
</feature>
<keyword evidence="4" id="KW-1185">Reference proteome</keyword>
<sequence length="828" mass="92321">MTLVESGRTTIADGRLVEVPGRQTVLLIQASALTPIDEEASQVGGYKYGAARTGRFFFYRAARRYVAIAAARLVAALVRRRAPSSSRSSSRAPRRRRAPSRRLLPRLVSSPLTAETAPHVAGRAQPPPPRPPARSPSERAPRVKHMADDRADSIRDNYNSEAEAHLFGIINGDILYVPPQEDEEEADISSYLNLGGDDEGRQQGDDEGTGTIDGRQPSTNTSGDVDKQLAFTTSGEPSASGSSKKLVKTKRGKTKMLKQGVIYTIDVISPKGKPLEPEEAYTKFINQCGVVVRDSVPITVQEWHEPVKARVGSSFVSKRKKKECWRTLMEHFVLPPEYRKKDEFGNDDPEGRKRRRLVKEFALQKMATTFRTYKKNLAAQYVEKGKTPDFTGQYEKLKDDWPEFVRQKKSEEFKAISDKNKANAAKKQYNHIMGPGGYHLSEPKWQKMEDNLRARGIPLGTEGWDPRAKSWWYGHGGTLDPVTGECTHRDTKFKPTQALINAMRDAQEGKIKFNRENDQLTRALGNPEHGGRVRGKGVISWEEGFSQEDDPYSYRSRKRKADRQKDELARLASEFSEMRKTVDVLVKERDVARTQHEDHPPDVGSQQRRSSAASTEAPPTGAPEPPAIQITAPKPPRYPVDDVKEMKECHLYYPIGNMSMKVAIGSALPCEPGALHHNNPIQDGYARVTVEDIVQGFEDLEIDIATPEGERRLGDVKRQFILWQKKFIKFPGEAPRQALMLKEKKELAEKQGKKALEEAEKELASKKNGKRVAQLGEQSKQSIAPLIVKAAGPDAELMDPTIIAAAEQGMTVTAAREQAALIGSTGFC</sequence>
<reference evidence="3" key="1">
    <citation type="submission" date="2023-07" db="EMBL/GenBank/DDBJ databases">
        <title>A chromosome-level genome assembly of Lolium multiflorum.</title>
        <authorList>
            <person name="Chen Y."/>
            <person name="Copetti D."/>
            <person name="Kolliker R."/>
            <person name="Studer B."/>
        </authorList>
    </citation>
    <scope>NUCLEOTIDE SEQUENCE</scope>
    <source>
        <strain evidence="3">02402/16</strain>
        <tissue evidence="3">Leaf</tissue>
    </source>
</reference>
<dbReference type="PANTHER" id="PTHR33018:SF34">
    <property type="entry name" value="OS02G0472350 PROTEIN"/>
    <property type="match status" value="1"/>
</dbReference>
<evidence type="ECO:0000313" key="3">
    <source>
        <dbReference type="EMBL" id="KAK1666563.1"/>
    </source>
</evidence>
<dbReference type="Pfam" id="PF26133">
    <property type="entry name" value="DUF8039"/>
    <property type="match status" value="1"/>
</dbReference>
<comment type="caution">
    <text evidence="3">The sequence shown here is derived from an EMBL/GenBank/DDBJ whole genome shotgun (WGS) entry which is preliminary data.</text>
</comment>
<feature type="compositionally biased region" description="Basic and acidic residues" evidence="1">
    <location>
        <begin position="136"/>
        <end position="149"/>
    </location>
</feature>
<feature type="compositionally biased region" description="Low complexity" evidence="1">
    <location>
        <begin position="82"/>
        <end position="91"/>
    </location>
</feature>
<feature type="compositionally biased region" description="Basic residues" evidence="1">
    <location>
        <begin position="92"/>
        <end position="104"/>
    </location>
</feature>
<dbReference type="AlphaFoldDB" id="A0AAD8WN61"/>
<feature type="region of interest" description="Disordered" evidence="1">
    <location>
        <begin position="181"/>
        <end position="251"/>
    </location>
</feature>
<organism evidence="3 4">
    <name type="scientific">Lolium multiflorum</name>
    <name type="common">Italian ryegrass</name>
    <name type="synonym">Lolium perenne subsp. multiflorum</name>
    <dbReference type="NCBI Taxonomy" id="4521"/>
    <lineage>
        <taxon>Eukaryota</taxon>
        <taxon>Viridiplantae</taxon>
        <taxon>Streptophyta</taxon>
        <taxon>Embryophyta</taxon>
        <taxon>Tracheophyta</taxon>
        <taxon>Spermatophyta</taxon>
        <taxon>Magnoliopsida</taxon>
        <taxon>Liliopsida</taxon>
        <taxon>Poales</taxon>
        <taxon>Poaceae</taxon>
        <taxon>BOP clade</taxon>
        <taxon>Pooideae</taxon>
        <taxon>Poodae</taxon>
        <taxon>Poeae</taxon>
        <taxon>Poeae Chloroplast Group 2 (Poeae type)</taxon>
        <taxon>Loliodinae</taxon>
        <taxon>Loliinae</taxon>
        <taxon>Lolium</taxon>
    </lineage>
</organism>
<dbReference type="PANTHER" id="PTHR33018">
    <property type="entry name" value="OS10G0338966 PROTEIN-RELATED"/>
    <property type="match status" value="1"/>
</dbReference>
<feature type="region of interest" description="Disordered" evidence="1">
    <location>
        <begin position="82"/>
        <end position="149"/>
    </location>
</feature>
<proteinExistence type="predicted"/>
<feature type="region of interest" description="Disordered" evidence="1">
    <location>
        <begin position="542"/>
        <end position="565"/>
    </location>
</feature>
<evidence type="ECO:0000259" key="2">
    <source>
        <dbReference type="Pfam" id="PF26133"/>
    </source>
</evidence>
<protein>
    <recommendedName>
        <fullName evidence="2">DUF8039 domain-containing protein</fullName>
    </recommendedName>
</protein>
<name>A0AAD8WN61_LOLMU</name>
<dbReference type="EMBL" id="JAUUTY010000003">
    <property type="protein sequence ID" value="KAK1666563.1"/>
    <property type="molecule type" value="Genomic_DNA"/>
</dbReference>
<dbReference type="InterPro" id="IPR058352">
    <property type="entry name" value="DUF8039"/>
</dbReference>
<dbReference type="Proteomes" id="UP001231189">
    <property type="component" value="Unassembled WGS sequence"/>
</dbReference>
<feature type="compositionally biased region" description="Polar residues" evidence="1">
    <location>
        <begin position="230"/>
        <end position="243"/>
    </location>
</feature>
<accession>A0AAD8WN61</accession>